<dbReference type="Pfam" id="PF02366">
    <property type="entry name" value="PMT"/>
    <property type="match status" value="1"/>
</dbReference>
<dbReference type="Pfam" id="PF16192">
    <property type="entry name" value="PMT_4TMC"/>
    <property type="match status" value="1"/>
</dbReference>
<keyword evidence="4 10" id="KW-0328">Glycosyltransferase</keyword>
<name>A0A5N0E923_9NOCA</name>
<dbReference type="UniPathway" id="UPA00378"/>
<evidence type="ECO:0000256" key="4">
    <source>
        <dbReference type="ARBA" id="ARBA00022676"/>
    </source>
</evidence>
<evidence type="ECO:0000256" key="6">
    <source>
        <dbReference type="ARBA" id="ARBA00022692"/>
    </source>
</evidence>
<dbReference type="InterPro" id="IPR032421">
    <property type="entry name" value="PMT_4TMC"/>
</dbReference>
<keyword evidence="8 10" id="KW-0472">Membrane</keyword>
<evidence type="ECO:0000256" key="1">
    <source>
        <dbReference type="ARBA" id="ARBA00004127"/>
    </source>
</evidence>
<feature type="transmembrane region" description="Helical" evidence="10">
    <location>
        <begin position="161"/>
        <end position="180"/>
    </location>
</feature>
<evidence type="ECO:0000313" key="13">
    <source>
        <dbReference type="EMBL" id="KAA8885466.1"/>
    </source>
</evidence>
<keyword evidence="14" id="KW-1185">Reference proteome</keyword>
<comment type="similarity">
    <text evidence="3 10">Belongs to the glycosyltransferase 39 family.</text>
</comment>
<organism evidence="13 14">
    <name type="scientific">Nocardia colli</name>
    <dbReference type="NCBI Taxonomy" id="2545717"/>
    <lineage>
        <taxon>Bacteria</taxon>
        <taxon>Bacillati</taxon>
        <taxon>Actinomycetota</taxon>
        <taxon>Actinomycetes</taxon>
        <taxon>Mycobacteriales</taxon>
        <taxon>Nocardiaceae</taxon>
        <taxon>Nocardia</taxon>
    </lineage>
</organism>
<feature type="transmembrane region" description="Helical" evidence="10">
    <location>
        <begin position="268"/>
        <end position="289"/>
    </location>
</feature>
<keyword evidence="10" id="KW-1003">Cell membrane</keyword>
<dbReference type="GO" id="GO:0005886">
    <property type="term" value="C:plasma membrane"/>
    <property type="evidence" value="ECO:0007669"/>
    <property type="project" value="UniProtKB-SubCell"/>
</dbReference>
<evidence type="ECO:0000256" key="2">
    <source>
        <dbReference type="ARBA" id="ARBA00004922"/>
    </source>
</evidence>
<feature type="transmembrane region" description="Helical" evidence="10">
    <location>
        <begin position="410"/>
        <end position="427"/>
    </location>
</feature>
<gene>
    <name evidence="13" type="ORF">F3087_27915</name>
</gene>
<comment type="caution">
    <text evidence="13">The sequence shown here is derived from an EMBL/GenBank/DDBJ whole genome shotgun (WGS) entry which is preliminary data.</text>
</comment>
<evidence type="ECO:0000256" key="9">
    <source>
        <dbReference type="ARBA" id="ARBA00093617"/>
    </source>
</evidence>
<dbReference type="EMBL" id="VXLC01000015">
    <property type="protein sequence ID" value="KAA8885466.1"/>
    <property type="molecule type" value="Genomic_DNA"/>
</dbReference>
<dbReference type="PANTHER" id="PTHR10050:SF46">
    <property type="entry name" value="PROTEIN O-MANNOSYL-TRANSFERASE 2"/>
    <property type="match status" value="1"/>
</dbReference>
<evidence type="ECO:0000256" key="3">
    <source>
        <dbReference type="ARBA" id="ARBA00007222"/>
    </source>
</evidence>
<comment type="subcellular location">
    <subcellularLocation>
        <location evidence="10">Cell membrane</location>
    </subcellularLocation>
    <subcellularLocation>
        <location evidence="1">Endomembrane system</location>
        <topology evidence="1">Multi-pass membrane protein</topology>
    </subcellularLocation>
</comment>
<dbReference type="InterPro" id="IPR027005">
    <property type="entry name" value="PMT-like"/>
</dbReference>
<feature type="transmembrane region" description="Helical" evidence="10">
    <location>
        <begin position="468"/>
        <end position="486"/>
    </location>
</feature>
<evidence type="ECO:0000256" key="10">
    <source>
        <dbReference type="RuleBase" id="RU367007"/>
    </source>
</evidence>
<comment type="pathway">
    <text evidence="2 10">Protein modification; protein glycosylation.</text>
</comment>
<accession>A0A5N0E923</accession>
<proteinExistence type="inferred from homology"/>
<keyword evidence="6 10" id="KW-0812">Transmembrane</keyword>
<dbReference type="GO" id="GO:0004169">
    <property type="term" value="F:dolichyl-phosphate-mannose-protein mannosyltransferase activity"/>
    <property type="evidence" value="ECO:0007669"/>
    <property type="project" value="UniProtKB-UniRule"/>
</dbReference>
<dbReference type="InterPro" id="IPR003342">
    <property type="entry name" value="ArnT-like_N"/>
</dbReference>
<dbReference type="OrthoDB" id="9776737at2"/>
<keyword evidence="5 10" id="KW-0808">Transferase</keyword>
<evidence type="ECO:0000256" key="8">
    <source>
        <dbReference type="ARBA" id="ARBA00023136"/>
    </source>
</evidence>
<feature type="transmembrane region" description="Helical" evidence="10">
    <location>
        <begin position="137"/>
        <end position="155"/>
    </location>
</feature>
<protein>
    <recommendedName>
        <fullName evidence="9 10">Polyprenol-phosphate-mannose--protein mannosyltransferase</fullName>
        <ecNumber evidence="10">2.4.1.-</ecNumber>
    </recommendedName>
</protein>
<dbReference type="AlphaFoldDB" id="A0A5N0E923"/>
<evidence type="ECO:0000256" key="7">
    <source>
        <dbReference type="ARBA" id="ARBA00022989"/>
    </source>
</evidence>
<feature type="transmembrane region" description="Helical" evidence="10">
    <location>
        <begin position="230"/>
        <end position="247"/>
    </location>
</feature>
<keyword evidence="7 10" id="KW-1133">Transmembrane helix</keyword>
<dbReference type="EC" id="2.4.1.-" evidence="10"/>
<dbReference type="GO" id="GO:0012505">
    <property type="term" value="C:endomembrane system"/>
    <property type="evidence" value="ECO:0007669"/>
    <property type="project" value="UniProtKB-SubCell"/>
</dbReference>
<evidence type="ECO:0000256" key="5">
    <source>
        <dbReference type="ARBA" id="ARBA00022679"/>
    </source>
</evidence>
<evidence type="ECO:0000313" key="14">
    <source>
        <dbReference type="Proteomes" id="UP000323876"/>
    </source>
</evidence>
<dbReference type="PANTHER" id="PTHR10050">
    <property type="entry name" value="DOLICHYL-PHOSPHATE-MANNOSE--PROTEIN MANNOSYLTRANSFERASE"/>
    <property type="match status" value="1"/>
</dbReference>
<feature type="domain" description="ArnT-like N-terminal" evidence="11">
    <location>
        <begin position="36"/>
        <end position="241"/>
    </location>
</feature>
<evidence type="ECO:0000259" key="11">
    <source>
        <dbReference type="Pfam" id="PF02366"/>
    </source>
</evidence>
<feature type="transmembrane region" description="Helical" evidence="10">
    <location>
        <begin position="433"/>
        <end position="456"/>
    </location>
</feature>
<feature type="transmembrane region" description="Helical" evidence="10">
    <location>
        <begin position="109"/>
        <end position="130"/>
    </location>
</feature>
<comment type="function">
    <text evidence="10">Protein O-mannosyltransferase that catalyzes the transfer of a single mannose residue from a polyprenol phospho-mannosyl lipidic donor to the hydroxyl group of selected serine and threonine residues in acceptor proteins.</text>
</comment>
<feature type="transmembrane region" description="Helical" evidence="10">
    <location>
        <begin position="386"/>
        <end position="403"/>
    </location>
</feature>
<sequence length="511" mass="55972">MVGLGVAPAVRPSVLRPRTEDGLGDTARGWWVTIALTVIAAVTRFAGLSSTTDGGTPVFDEKYYALQAREMLTNGMGIEDNPGYVVVVHPPAGKLFIAIGEVLFGYGPLGWRFSAAVAGTLLVLLVIRIVRRLARSTMIGAIAGILLIADGVTLVSARIGMLDIFLTVLVTGAFGCLIVDRDEVRARMARADAEGRIALTSFGPRLGVRWWRFAAGVLLGSACATKWSGAYFMVGFVILCLGFDMAARRRYGVPRPFVGTIVRDVAPAAFALVIVAIGVYLGSFAGWFASESAINRHAVGIQVGPGGFFSMVPEMLRSLWFQNSEVLEVHTHLTNSAGFHHTWESKPWTWPMGLRPMLYHFPDPAQTTGCGQSACVRAIMLLGTPAIWWLALPALGWALWQSVTRRDWRYLAVLTGYAAGWLPWFAVLDRQMYYFYATAMAPFLVMLLALALGQILGRASESSERRDTGLLVVCLYLGLVVANFVWNYPILTAMPITQSNWQQHLWLPSWH</sequence>
<reference evidence="13 14" key="1">
    <citation type="submission" date="2019-09" db="EMBL/GenBank/DDBJ databases">
        <authorList>
            <person name="Wang X."/>
        </authorList>
    </citation>
    <scope>NUCLEOTIDE SEQUENCE [LARGE SCALE GENOMIC DNA]</scope>
    <source>
        <strain evidence="13 14">CICC 11023</strain>
    </source>
</reference>
<dbReference type="Proteomes" id="UP000323876">
    <property type="component" value="Unassembled WGS sequence"/>
</dbReference>
<feature type="domain" description="Protein O-mannosyl-transferase C-terminal four TM" evidence="12">
    <location>
        <begin position="317"/>
        <end position="510"/>
    </location>
</feature>
<evidence type="ECO:0000259" key="12">
    <source>
        <dbReference type="Pfam" id="PF16192"/>
    </source>
</evidence>